<evidence type="ECO:0000256" key="4">
    <source>
        <dbReference type="ARBA" id="ARBA00022701"/>
    </source>
</evidence>
<keyword evidence="5 9" id="KW-0498">Mitosis</keyword>
<reference evidence="11" key="1">
    <citation type="submission" date="2025-08" db="UniProtKB">
        <authorList>
            <consortium name="Ensembl"/>
        </authorList>
    </citation>
    <scope>IDENTIFICATION</scope>
</reference>
<dbReference type="HAMAP" id="MF_03026">
    <property type="entry name" value="LZTS2"/>
    <property type="match status" value="1"/>
</dbReference>
<reference evidence="11" key="2">
    <citation type="submission" date="2025-09" db="UniProtKB">
        <authorList>
            <consortium name="Ensembl"/>
        </authorList>
    </citation>
    <scope>IDENTIFICATION</scope>
</reference>
<evidence type="ECO:0000256" key="9">
    <source>
        <dbReference type="HAMAP-Rule" id="MF_03026"/>
    </source>
</evidence>
<dbReference type="GO" id="GO:0005874">
    <property type="term" value="C:microtubule"/>
    <property type="evidence" value="ECO:0007669"/>
    <property type="project" value="UniProtKB-KW"/>
</dbReference>
<dbReference type="InterPro" id="IPR028597">
    <property type="entry name" value="LZTS2"/>
</dbReference>
<dbReference type="PANTHER" id="PTHR19354:SF4">
    <property type="entry name" value="ZIPPER PUTATIVE TUMOR SUPPRESSOR 2-RELATED"/>
    <property type="match status" value="1"/>
</dbReference>
<feature type="region of interest" description="Disordered" evidence="10">
    <location>
        <begin position="755"/>
        <end position="779"/>
    </location>
</feature>
<dbReference type="PANTHER" id="PTHR19354">
    <property type="entry name" value="ZIPPER PUTATIVE TUMOR SUPPRESSOR 2 HOMOLOG-LIKE PROTEIN-RELATED"/>
    <property type="match status" value="1"/>
</dbReference>
<evidence type="ECO:0000256" key="7">
    <source>
        <dbReference type="ARBA" id="ARBA00023212"/>
    </source>
</evidence>
<evidence type="ECO:0000256" key="1">
    <source>
        <dbReference type="ARBA" id="ARBA00022490"/>
    </source>
</evidence>
<dbReference type="GO" id="GO:0005737">
    <property type="term" value="C:cytoplasm"/>
    <property type="evidence" value="ECO:0007669"/>
    <property type="project" value="UniProtKB-SubCell"/>
</dbReference>
<dbReference type="Pfam" id="PF06818">
    <property type="entry name" value="Fez1"/>
    <property type="match status" value="1"/>
</dbReference>
<evidence type="ECO:0000256" key="6">
    <source>
        <dbReference type="ARBA" id="ARBA00023054"/>
    </source>
</evidence>
<keyword evidence="2 9" id="KW-0132">Cell division</keyword>
<dbReference type="GO" id="GO:0051013">
    <property type="term" value="P:microtubule severing"/>
    <property type="evidence" value="ECO:0007669"/>
    <property type="project" value="UniProtKB-UniRule"/>
</dbReference>
<keyword evidence="8 9" id="KW-0131">Cell cycle</keyword>
<comment type="function">
    <text evidence="9">Negative regulator of katanin-mediated microtubule severing and release from the centrosome. Required for central spindle formation and the completion of cytokinesis. Negative regulator of the Wnt signaling pathway. Represses beta-catenin-mediated transcriptional activation by promoting the nuclear exclusion of beta-catenin.</text>
</comment>
<dbReference type="OMA" id="ERITWAQ"/>
<evidence type="ECO:0000313" key="12">
    <source>
        <dbReference type="Proteomes" id="UP000472277"/>
    </source>
</evidence>
<evidence type="ECO:0000256" key="2">
    <source>
        <dbReference type="ARBA" id="ARBA00022618"/>
    </source>
</evidence>
<feature type="coiled-coil region" evidence="9">
    <location>
        <begin position="597"/>
        <end position="631"/>
    </location>
</feature>
<evidence type="ECO:0000313" key="11">
    <source>
        <dbReference type="Ensembl" id="ENSSTUP00000009547.1"/>
    </source>
</evidence>
<feature type="compositionally biased region" description="Polar residues" evidence="10">
    <location>
        <begin position="248"/>
        <end position="262"/>
    </location>
</feature>
<dbReference type="Ensembl" id="ENSSTUT00000010192.1">
    <property type="protein sequence ID" value="ENSSTUP00000009547.1"/>
    <property type="gene ID" value="ENSSTUG00000004661.1"/>
</dbReference>
<dbReference type="GO" id="GO:0051168">
    <property type="term" value="P:nuclear export"/>
    <property type="evidence" value="ECO:0007669"/>
    <property type="project" value="UniProtKB-UniRule"/>
</dbReference>
<keyword evidence="4 9" id="KW-0493">Microtubule</keyword>
<dbReference type="GO" id="GO:0090090">
    <property type="term" value="P:negative regulation of canonical Wnt signaling pathway"/>
    <property type="evidence" value="ECO:0007669"/>
    <property type="project" value="TreeGrafter"/>
</dbReference>
<dbReference type="GeneTree" id="ENSGT00940000154078"/>
<dbReference type="Proteomes" id="UP000472277">
    <property type="component" value="Chromosome 10"/>
</dbReference>
<evidence type="ECO:0000256" key="3">
    <source>
        <dbReference type="ARBA" id="ARBA00022687"/>
    </source>
</evidence>
<comment type="subcellular location">
    <subcellularLocation>
        <location evidence="9">Cytoplasm</location>
    </subcellularLocation>
    <subcellularLocation>
        <location evidence="9">Cytoplasm</location>
        <location evidence="9">Cytoskeleton</location>
        <location evidence="9">Microtubule organizing center</location>
        <location evidence="9">Centrosome</location>
    </subcellularLocation>
</comment>
<gene>
    <name evidence="9 11" type="primary">LZTS2</name>
    <name evidence="9" type="synonym">LAPSER1</name>
    <name evidence="11" type="synonym">LOC115200959</name>
</gene>
<sequence length="779" mass="86454">MALVQALSIPTERLPSAPHTPPNLPSNSQEAMGSVSSLIAQRPGPAHLVRHYRPVDVVPELGTTRLHRTTLGATSCLASLDTSQDPLLSSLTPPGNRKPLMVIGSSKDSGTNGNYSFLNQDYVGDWNDNTVVHGSPGTGIDTGEAKDRQLGSLNGNVEEPPPKLVPVSGKLEKNMEKTVIRPTAFKPVVPKSHNSMQFLSPRHDRASLSDCQNNLNLLSPGSQMDTLPPCSESRNSYSGGRRTGGGSQTCSMSDSGRNSLTSLPPYGSIPYSLAPADYPPGSAHLEPTKTAHGHSNSDSGRSSSSKSTGSVSGRGQPLSDSGSSERSPAPVEGGYEGVVRDLEDKLRERDVELQQLRDNLDENEVAICQVRGGVDGPKSIGHIILSYILKSIKTPSSSLSLTPCTITHTMTNVMTYWDTKTITITTHTQCHPHLPNPSSLFPQVYEEKQKRCELELEELRQSCATRMQTQSQKAQRAQQVLQLQVFQLQQEKKKLQEDFGQLLQEREKLEERCTSYEHEKIQLGPRLEETKWEVCQKSGEISLLKQQMKDVQGELAQRMEEIVSLRGQLRDSRGELTTSQGLLQEATTAGHTRTMELEVCQNELQRRKSEAQLLRQKVGRLEEEAARLRDAATNQTSLQSPAHNGDGGRQCQAFPEGEEPRLLTYASNEARAYESEALQSLRLQMGGLRAELVTERQRGEEQACSFEEEHRVWQEEKDKVIQYQKQLQQNYVGMYRRNRALERMLRKLSLELETRDELEEQDEGSGNEINFDDITATEI</sequence>
<keyword evidence="6 9" id="KW-0175">Coiled coil</keyword>
<evidence type="ECO:0000256" key="8">
    <source>
        <dbReference type="ARBA" id="ARBA00023306"/>
    </source>
</evidence>
<dbReference type="InParanoid" id="A0A673WLF7"/>
<dbReference type="InterPro" id="IPR045329">
    <property type="entry name" value="LZTS"/>
</dbReference>
<name>A0A673WLF7_SALTR</name>
<dbReference type="GO" id="GO:0051255">
    <property type="term" value="P:spindle midzone assembly"/>
    <property type="evidence" value="ECO:0007669"/>
    <property type="project" value="UniProtKB-UniRule"/>
</dbReference>
<feature type="compositionally biased region" description="Acidic residues" evidence="10">
    <location>
        <begin position="756"/>
        <end position="765"/>
    </location>
</feature>
<accession>A0A673WLF7</accession>
<keyword evidence="1 9" id="KW-0963">Cytoplasm</keyword>
<feature type="region of interest" description="Disordered" evidence="10">
    <location>
        <begin position="212"/>
        <end position="337"/>
    </location>
</feature>
<dbReference type="GO" id="GO:0016055">
    <property type="term" value="P:Wnt signaling pathway"/>
    <property type="evidence" value="ECO:0007669"/>
    <property type="project" value="UniProtKB-KW"/>
</dbReference>
<dbReference type="AlphaFoldDB" id="A0A673WLF7"/>
<proteinExistence type="inferred from homology"/>
<organism evidence="11 12">
    <name type="scientific">Salmo trutta</name>
    <name type="common">Brown trout</name>
    <dbReference type="NCBI Taxonomy" id="8032"/>
    <lineage>
        <taxon>Eukaryota</taxon>
        <taxon>Metazoa</taxon>
        <taxon>Chordata</taxon>
        <taxon>Craniata</taxon>
        <taxon>Vertebrata</taxon>
        <taxon>Euteleostomi</taxon>
        <taxon>Actinopterygii</taxon>
        <taxon>Neopterygii</taxon>
        <taxon>Teleostei</taxon>
        <taxon>Protacanthopterygii</taxon>
        <taxon>Salmoniformes</taxon>
        <taxon>Salmonidae</taxon>
        <taxon>Salmoninae</taxon>
        <taxon>Salmo</taxon>
    </lineage>
</organism>
<evidence type="ECO:0000256" key="10">
    <source>
        <dbReference type="SAM" id="MobiDB-lite"/>
    </source>
</evidence>
<feature type="region of interest" description="Disordered" evidence="10">
    <location>
        <begin position="1"/>
        <end position="32"/>
    </location>
</feature>
<evidence type="ECO:0000256" key="5">
    <source>
        <dbReference type="ARBA" id="ARBA00022776"/>
    </source>
</evidence>
<feature type="compositionally biased region" description="Polar residues" evidence="10">
    <location>
        <begin position="212"/>
        <end position="225"/>
    </location>
</feature>
<dbReference type="GO" id="GO:0030496">
    <property type="term" value="C:midbody"/>
    <property type="evidence" value="ECO:0007669"/>
    <property type="project" value="UniProtKB-UniRule"/>
</dbReference>
<keyword evidence="12" id="KW-1185">Reference proteome</keyword>
<keyword evidence="3 9" id="KW-0879">Wnt signaling pathway</keyword>
<comment type="similarity">
    <text evidence="9">Belongs to the LZTS2 family.</text>
</comment>
<dbReference type="GO" id="GO:0000281">
    <property type="term" value="P:mitotic cytokinesis"/>
    <property type="evidence" value="ECO:0007669"/>
    <property type="project" value="UniProtKB-UniRule"/>
</dbReference>
<feature type="compositionally biased region" description="Low complexity" evidence="10">
    <location>
        <begin position="293"/>
        <end position="315"/>
    </location>
</feature>
<keyword evidence="7 9" id="KW-0206">Cytoskeleton</keyword>
<dbReference type="GO" id="GO:0005813">
    <property type="term" value="C:centrosome"/>
    <property type="evidence" value="ECO:0007669"/>
    <property type="project" value="UniProtKB-SubCell"/>
</dbReference>
<feature type="coiled-coil region" evidence="9">
    <location>
        <begin position="478"/>
        <end position="561"/>
    </location>
</feature>
<protein>
    <recommendedName>
        <fullName evidence="9">Leucine zipper putative tumor suppressor 2 homolog</fullName>
    </recommendedName>
    <alternativeName>
        <fullName evidence="9">Protein LAPSER1</fullName>
    </alternativeName>
</protein>